<feature type="non-terminal residue" evidence="1">
    <location>
        <position position="1"/>
    </location>
</feature>
<evidence type="ECO:0000313" key="1">
    <source>
        <dbReference type="EMBL" id="CAN0570649.1"/>
    </source>
</evidence>
<protein>
    <submittedName>
        <fullName evidence="1">Uncharacterized protein</fullName>
    </submittedName>
</protein>
<feature type="non-terminal residue" evidence="1">
    <location>
        <position position="113"/>
    </location>
</feature>
<organism evidence="1 2">
    <name type="scientific">Rangifer tarandus platyrhynchus</name>
    <name type="common">Svalbard reindeer</name>
    <dbReference type="NCBI Taxonomy" id="3082113"/>
    <lineage>
        <taxon>Eukaryota</taxon>
        <taxon>Metazoa</taxon>
        <taxon>Chordata</taxon>
        <taxon>Craniata</taxon>
        <taxon>Vertebrata</taxon>
        <taxon>Euteleostomi</taxon>
        <taxon>Mammalia</taxon>
        <taxon>Eutheria</taxon>
        <taxon>Laurasiatheria</taxon>
        <taxon>Artiodactyla</taxon>
        <taxon>Ruminantia</taxon>
        <taxon>Pecora</taxon>
        <taxon>Cervidae</taxon>
        <taxon>Odocoileinae</taxon>
        <taxon>Rangifer</taxon>
    </lineage>
</organism>
<name>A0AC60A8S4_RANTA</name>
<evidence type="ECO:0000313" key="2">
    <source>
        <dbReference type="Proteomes" id="UP001162501"/>
    </source>
</evidence>
<reference evidence="1" key="1">
    <citation type="submission" date="2023-05" db="EMBL/GenBank/DDBJ databases">
        <authorList>
            <consortium name="ELIXIR-Norway"/>
        </authorList>
    </citation>
    <scope>NUCLEOTIDE SEQUENCE</scope>
</reference>
<accession>A0AC60A8S4</accession>
<proteinExistence type="predicted"/>
<sequence>MADCDPMDCSTSGSPVLGTSRRAALNCFLSPCTRARREFARAGAAPPLQGGDRKRAWEQAPPHPWPGAPPRPTLGHRLPHPPHVGVCPGGGGRGGRGSAPAPGPCPLPSARRM</sequence>
<reference evidence="1" key="2">
    <citation type="submission" date="2025-03" db="EMBL/GenBank/DDBJ databases">
        <authorList>
            <consortium name="ELIXIR-Norway"/>
            <consortium name="Elixir Norway"/>
        </authorList>
    </citation>
    <scope>NUCLEOTIDE SEQUENCE</scope>
</reference>
<dbReference type="Proteomes" id="UP001162501">
    <property type="component" value="Chromosome 9"/>
</dbReference>
<gene>
    <name evidence="1" type="ORF">MRATA1EN22A_LOCUS28176</name>
</gene>
<dbReference type="EMBL" id="OX596093">
    <property type="protein sequence ID" value="CAN0570649.1"/>
    <property type="molecule type" value="Genomic_DNA"/>
</dbReference>